<evidence type="ECO:0000313" key="2">
    <source>
        <dbReference type="Proteomes" id="UP000299102"/>
    </source>
</evidence>
<gene>
    <name evidence="1" type="ORF">EVAR_25136_1</name>
</gene>
<comment type="caution">
    <text evidence="1">The sequence shown here is derived from an EMBL/GenBank/DDBJ whole genome shotgun (WGS) entry which is preliminary data.</text>
</comment>
<evidence type="ECO:0000313" key="1">
    <source>
        <dbReference type="EMBL" id="GBP63985.1"/>
    </source>
</evidence>
<dbReference type="EMBL" id="BGZK01000884">
    <property type="protein sequence ID" value="GBP63985.1"/>
    <property type="molecule type" value="Genomic_DNA"/>
</dbReference>
<proteinExistence type="predicted"/>
<dbReference type="AlphaFoldDB" id="A0A4C1XP53"/>
<dbReference type="Proteomes" id="UP000299102">
    <property type="component" value="Unassembled WGS sequence"/>
</dbReference>
<reference evidence="1 2" key="1">
    <citation type="journal article" date="2019" name="Commun. Biol.">
        <title>The bagworm genome reveals a unique fibroin gene that provides high tensile strength.</title>
        <authorList>
            <person name="Kono N."/>
            <person name="Nakamura H."/>
            <person name="Ohtoshi R."/>
            <person name="Tomita M."/>
            <person name="Numata K."/>
            <person name="Arakawa K."/>
        </authorList>
    </citation>
    <scope>NUCLEOTIDE SEQUENCE [LARGE SCALE GENOMIC DNA]</scope>
</reference>
<sequence>MVTQILFATWSRVTKVGFTVTIPKPNQASLLSLGLYSITIAVSARHHGRRVVNYKLEVLIKRERLRVGGSSNWIETCICPHAFASFSYGLPVLLTKAVVGAYMVHVRMLPPCGVTLRHKSARDSSLYYIDSPCSFSAAREPAMTAVTNAMTCSATGSLTGEAQSE</sequence>
<accession>A0A4C1XP53</accession>
<keyword evidence="2" id="KW-1185">Reference proteome</keyword>
<protein>
    <submittedName>
        <fullName evidence="1">Uncharacterized protein</fullName>
    </submittedName>
</protein>
<organism evidence="1 2">
    <name type="scientific">Eumeta variegata</name>
    <name type="common">Bagworm moth</name>
    <name type="synonym">Eumeta japonica</name>
    <dbReference type="NCBI Taxonomy" id="151549"/>
    <lineage>
        <taxon>Eukaryota</taxon>
        <taxon>Metazoa</taxon>
        <taxon>Ecdysozoa</taxon>
        <taxon>Arthropoda</taxon>
        <taxon>Hexapoda</taxon>
        <taxon>Insecta</taxon>
        <taxon>Pterygota</taxon>
        <taxon>Neoptera</taxon>
        <taxon>Endopterygota</taxon>
        <taxon>Lepidoptera</taxon>
        <taxon>Glossata</taxon>
        <taxon>Ditrysia</taxon>
        <taxon>Tineoidea</taxon>
        <taxon>Psychidae</taxon>
        <taxon>Oiketicinae</taxon>
        <taxon>Eumeta</taxon>
    </lineage>
</organism>
<name>A0A4C1XP53_EUMVA</name>